<name>A0A0C4F3D8_PUCT1</name>
<accession>A0A0C4F3D8</accession>
<proteinExistence type="predicted"/>
<feature type="chain" id="PRO_5009386316" description="Phosphatidylglycerol/phosphatidylinositol transfer protein" evidence="1">
    <location>
        <begin position="24"/>
        <end position="172"/>
    </location>
</feature>
<feature type="signal peptide" evidence="1">
    <location>
        <begin position="1"/>
        <end position="23"/>
    </location>
</feature>
<organism evidence="2">
    <name type="scientific">Puccinia triticina (isolate 1-1 / race 1 (BBBD))</name>
    <name type="common">Brown leaf rust fungus</name>
    <dbReference type="NCBI Taxonomy" id="630390"/>
    <lineage>
        <taxon>Eukaryota</taxon>
        <taxon>Fungi</taxon>
        <taxon>Dikarya</taxon>
        <taxon>Basidiomycota</taxon>
        <taxon>Pucciniomycotina</taxon>
        <taxon>Pucciniomycetes</taxon>
        <taxon>Pucciniales</taxon>
        <taxon>Pucciniaceae</taxon>
        <taxon>Puccinia</taxon>
    </lineage>
</organism>
<sequence>MWFSAIITALILTSVTHITLIWAADSIDPHRITVINKCKDEFSMRIPGRGIFSSEAGNVKLTYIIYGDFKNVTGAAAVGNLADCGLFENTAKGPCTTAVFSLNNFSSTAHIDLVPPHKYNYPLRMKMTNRASQVECGSANCTTAVRKNGSISKGQEIQDPAELTGIILEFCY</sequence>
<protein>
    <recommendedName>
        <fullName evidence="5">Phosphatidylglycerol/phosphatidylinositol transfer protein</fullName>
    </recommendedName>
</protein>
<dbReference type="SUPFAM" id="SSF49870">
    <property type="entry name" value="Osmotin, thaumatin-like protein"/>
    <property type="match status" value="1"/>
</dbReference>
<keyword evidence="4" id="KW-1185">Reference proteome</keyword>
<dbReference type="OrthoDB" id="2505739at2759"/>
<reference evidence="3 4" key="3">
    <citation type="journal article" date="2017" name="G3 (Bethesda)">
        <title>Comparative analysis highlights variable genome content of wheat rusts and divergence of the mating loci.</title>
        <authorList>
            <person name="Cuomo C.A."/>
            <person name="Bakkeren G."/>
            <person name="Khalil H.B."/>
            <person name="Panwar V."/>
            <person name="Joly D."/>
            <person name="Linning R."/>
            <person name="Sakthikumar S."/>
            <person name="Song X."/>
            <person name="Adiconis X."/>
            <person name="Fan L."/>
            <person name="Goldberg J.M."/>
            <person name="Levin J.Z."/>
            <person name="Young S."/>
            <person name="Zeng Q."/>
            <person name="Anikster Y."/>
            <person name="Bruce M."/>
            <person name="Wang M."/>
            <person name="Yin C."/>
            <person name="McCallum B."/>
            <person name="Szabo L.J."/>
            <person name="Hulbert S."/>
            <person name="Chen X."/>
            <person name="Fellers J.P."/>
        </authorList>
    </citation>
    <scope>NUCLEOTIDE SEQUENCE</scope>
    <source>
        <strain evidence="3">isolate 1-1 / race 1 (BBBD)</strain>
        <strain evidence="4">Isolate 1-1 / race 1 (BBBD)</strain>
    </source>
</reference>
<dbReference type="AlphaFoldDB" id="A0A0C4F3D8"/>
<reference evidence="3" key="4">
    <citation type="submission" date="2025-05" db="UniProtKB">
        <authorList>
            <consortium name="EnsemblFungi"/>
        </authorList>
    </citation>
    <scope>IDENTIFICATION</scope>
    <source>
        <strain evidence="3">isolate 1-1 / race 1 (BBBD)</strain>
    </source>
</reference>
<dbReference type="Proteomes" id="UP000005240">
    <property type="component" value="Unassembled WGS sequence"/>
</dbReference>
<dbReference type="EnsemblFungi" id="PTTG_07617-t43_1">
    <property type="protein sequence ID" value="PTTG_07617-t43_1-p1"/>
    <property type="gene ID" value="PTTG_07617"/>
</dbReference>
<dbReference type="EMBL" id="ADAS02000206">
    <property type="protein sequence ID" value="OAV88147.1"/>
    <property type="molecule type" value="Genomic_DNA"/>
</dbReference>
<evidence type="ECO:0000313" key="4">
    <source>
        <dbReference type="Proteomes" id="UP000005240"/>
    </source>
</evidence>
<keyword evidence="1" id="KW-0732">Signal</keyword>
<evidence type="ECO:0000313" key="2">
    <source>
        <dbReference type="EMBL" id="OAV88147.1"/>
    </source>
</evidence>
<gene>
    <name evidence="2" type="ORF">PTTG_07617</name>
</gene>
<dbReference type="InterPro" id="IPR037176">
    <property type="entry name" value="Osmotin/thaumatin-like_sf"/>
</dbReference>
<evidence type="ECO:0000256" key="1">
    <source>
        <dbReference type="SAM" id="SignalP"/>
    </source>
</evidence>
<evidence type="ECO:0008006" key="5">
    <source>
        <dbReference type="Google" id="ProtNLM"/>
    </source>
</evidence>
<reference evidence="2" key="1">
    <citation type="submission" date="2009-11" db="EMBL/GenBank/DDBJ databases">
        <authorList>
            <consortium name="The Broad Institute Genome Sequencing Platform"/>
            <person name="Ward D."/>
            <person name="Feldgarden M."/>
            <person name="Earl A."/>
            <person name="Young S.K."/>
            <person name="Zeng Q."/>
            <person name="Koehrsen M."/>
            <person name="Alvarado L."/>
            <person name="Berlin A."/>
            <person name="Bochicchio J."/>
            <person name="Borenstein D."/>
            <person name="Chapman S.B."/>
            <person name="Chen Z."/>
            <person name="Engels R."/>
            <person name="Freedman E."/>
            <person name="Gellesch M."/>
            <person name="Goldberg J."/>
            <person name="Griggs A."/>
            <person name="Gujja S."/>
            <person name="Heilman E."/>
            <person name="Heiman D."/>
            <person name="Hepburn T."/>
            <person name="Howarth C."/>
            <person name="Jen D."/>
            <person name="Larson L."/>
            <person name="Lewis B."/>
            <person name="Mehta T."/>
            <person name="Park D."/>
            <person name="Pearson M."/>
            <person name="Roberts A."/>
            <person name="Saif S."/>
            <person name="Shea T."/>
            <person name="Shenoy N."/>
            <person name="Sisk P."/>
            <person name="Stolte C."/>
            <person name="Sykes S."/>
            <person name="Thomson T."/>
            <person name="Walk T."/>
            <person name="White J."/>
            <person name="Yandava C."/>
            <person name="Izard J."/>
            <person name="Baranova O.V."/>
            <person name="Blanton J.M."/>
            <person name="Tanner A.C."/>
            <person name="Dewhirst F.E."/>
            <person name="Haas B."/>
            <person name="Nusbaum C."/>
            <person name="Birren B."/>
        </authorList>
    </citation>
    <scope>NUCLEOTIDE SEQUENCE [LARGE SCALE GENOMIC DNA]</scope>
    <source>
        <strain evidence="2">1-1 BBBD Race 1</strain>
    </source>
</reference>
<evidence type="ECO:0000313" key="3">
    <source>
        <dbReference type="EnsemblFungi" id="PTTG_07617-t43_1-p1"/>
    </source>
</evidence>
<reference evidence="2" key="2">
    <citation type="submission" date="2016-05" db="EMBL/GenBank/DDBJ databases">
        <title>Comparative analysis highlights variable genome content of wheat rusts and divergence of the mating loci.</title>
        <authorList>
            <person name="Cuomo C.A."/>
            <person name="Bakkeren G."/>
            <person name="Szabo L."/>
            <person name="Khalil H."/>
            <person name="Joly D."/>
            <person name="Goldberg J."/>
            <person name="Young S."/>
            <person name="Zeng Q."/>
            <person name="Fellers J."/>
        </authorList>
    </citation>
    <scope>NUCLEOTIDE SEQUENCE [LARGE SCALE GENOMIC DNA]</scope>
    <source>
        <strain evidence="2">1-1 BBBD Race 1</strain>
    </source>
</reference>
<dbReference type="VEuPathDB" id="FungiDB:PTTG_07617"/>